<evidence type="ECO:0000313" key="2">
    <source>
        <dbReference type="Proteomes" id="UP000000664"/>
    </source>
</evidence>
<sequence>MLNPTVSLCIEIIPNCLNNLMTKIPQEYTAKVRLDQSVASFAHSPLGNF</sequence>
<proteinExistence type="predicted"/>
<dbReference type="AlphaFoldDB" id="A0A805Z1U7"/>
<gene>
    <name evidence="1" type="ordered locus">LGAS_1542</name>
</gene>
<evidence type="ECO:0000313" key="1">
    <source>
        <dbReference type="EMBL" id="ABJ60894.1"/>
    </source>
</evidence>
<dbReference type="Proteomes" id="UP000000664">
    <property type="component" value="Chromosome"/>
</dbReference>
<protein>
    <submittedName>
        <fullName evidence="1">Uncharacterized protein</fullName>
    </submittedName>
</protein>
<organism evidence="1 2">
    <name type="scientific">Lactobacillus gasseri (strain ATCC 33323 / DSM 20243 / BCRC 14619 / CIP 102991 / JCM 1131 / KCTC 3163 / NCIMB 11718 / NCTC 13722 / AM63)</name>
    <dbReference type="NCBI Taxonomy" id="324831"/>
    <lineage>
        <taxon>Bacteria</taxon>
        <taxon>Bacillati</taxon>
        <taxon>Bacillota</taxon>
        <taxon>Bacilli</taxon>
        <taxon>Lactobacillales</taxon>
        <taxon>Lactobacillaceae</taxon>
        <taxon>Lactobacillus</taxon>
    </lineage>
</organism>
<accession>A0A805Z1U7</accession>
<dbReference type="KEGG" id="lga:LGAS_1542"/>
<name>A0A805Z1U7_LACGA</name>
<dbReference type="EMBL" id="CP000413">
    <property type="protein sequence ID" value="ABJ60894.1"/>
    <property type="molecule type" value="Genomic_DNA"/>
</dbReference>
<reference evidence="1 2" key="1">
    <citation type="journal article" date="2006" name="Proc. Natl. Acad. Sci. U.S.A.">
        <title>Comparative genomics of the lactic acid bacteria.</title>
        <authorList>
            <person name="Makarova K."/>
            <person name="Slesarev A."/>
            <person name="Wolf Y."/>
            <person name="Sorokin A."/>
            <person name="Mirkin B."/>
            <person name="Koonin E."/>
            <person name="Pavlov A."/>
            <person name="Pavlova N."/>
            <person name="Karamychev V."/>
            <person name="Polouchine N."/>
            <person name="Shakhova V."/>
            <person name="Grigoriev I."/>
            <person name="Lou Y."/>
            <person name="Rohksar D."/>
            <person name="Lucas S."/>
            <person name="Huang K."/>
            <person name="Goodstein D.M."/>
            <person name="Hawkins T."/>
            <person name="Plengvidhya V."/>
            <person name="Welker D."/>
            <person name="Hughes J."/>
            <person name="Goh Y."/>
            <person name="Benson A."/>
            <person name="Baldwin K."/>
            <person name="Lee J.H."/>
            <person name="Diaz-Muniz I."/>
            <person name="Dosti B."/>
            <person name="Smeianov V."/>
            <person name="Wechter W."/>
            <person name="Barabote R."/>
            <person name="Lorca G."/>
            <person name="Altermann E."/>
            <person name="Barrangou R."/>
            <person name="Ganesan B."/>
            <person name="Xie Y."/>
            <person name="Rawsthorne H."/>
            <person name="Tamir D."/>
            <person name="Parker C."/>
            <person name="Breidt F."/>
            <person name="Broadbent J."/>
            <person name="Hutkins R."/>
            <person name="O'Sullivan D."/>
            <person name="Steele J."/>
            <person name="Unlu G."/>
            <person name="Saier M."/>
            <person name="Klaenhammer T."/>
            <person name="Richardson P."/>
            <person name="Kozyavkin S."/>
            <person name="Weimer B."/>
            <person name="Mills D."/>
        </authorList>
    </citation>
    <scope>NUCLEOTIDE SEQUENCE [LARGE SCALE GENOMIC DNA]</scope>
    <source>
        <strain evidence="2">ATCC 33323 / DSM 20243 / BCRC 14619 / CIP 102991 / JCM 1131 / KCTC 3163 / NCIMB 11718 / NCTC 13722 / AM63</strain>
    </source>
</reference>